<feature type="chain" id="PRO_5040130520" evidence="2">
    <location>
        <begin position="29"/>
        <end position="267"/>
    </location>
</feature>
<organism evidence="3 4">
    <name type="scientific">Dactylosporangium aurantiacum</name>
    <dbReference type="NCBI Taxonomy" id="35754"/>
    <lineage>
        <taxon>Bacteria</taxon>
        <taxon>Bacillati</taxon>
        <taxon>Actinomycetota</taxon>
        <taxon>Actinomycetes</taxon>
        <taxon>Micromonosporales</taxon>
        <taxon>Micromonosporaceae</taxon>
        <taxon>Dactylosporangium</taxon>
    </lineage>
</organism>
<dbReference type="AlphaFoldDB" id="A0A9Q9IDG1"/>
<reference evidence="3" key="1">
    <citation type="submission" date="2021-04" db="EMBL/GenBank/DDBJ databases">
        <title>Dactylosporangium aurantiacum NRRL B-8018 full assembly.</title>
        <authorList>
            <person name="Hartkoorn R.C."/>
            <person name="Beaudoing E."/>
            <person name="Hot D."/>
        </authorList>
    </citation>
    <scope>NUCLEOTIDE SEQUENCE</scope>
    <source>
        <strain evidence="3">NRRL B-8018</strain>
    </source>
</reference>
<keyword evidence="4" id="KW-1185">Reference proteome</keyword>
<sequence>MIRACIRAVLVAGLLVTPVVTTSAPAMAQSLCNQPEPPPSCNPEPGPTPSDRSPFGAFDTLSYNAGTASVTGWTIDINGGPNNVHVYVDGQFAAAFTADQYRADVGQRYPVNGPYHGYSGSFPAPSSSGPHEVCVYGINWPDGTTPVASNYRLGCKQYNVPVPAPGNLRLYAGSRDIVIVWTDNATDETDYEVTVSWSTSCGDQEGNYPPNGTSCGYQSTWRTGAYNGGDVSARYALLPRNTYVFVTVRTYRGTAYSNAVTGSAITS</sequence>
<evidence type="ECO:0000313" key="4">
    <source>
        <dbReference type="Proteomes" id="UP001058003"/>
    </source>
</evidence>
<protein>
    <submittedName>
        <fullName evidence="3">Uncharacterized protein</fullName>
    </submittedName>
</protein>
<evidence type="ECO:0000313" key="3">
    <source>
        <dbReference type="EMBL" id="UWZ52340.1"/>
    </source>
</evidence>
<accession>A0A9Q9IDG1</accession>
<feature type="region of interest" description="Disordered" evidence="1">
    <location>
        <begin position="30"/>
        <end position="56"/>
    </location>
</feature>
<evidence type="ECO:0000256" key="1">
    <source>
        <dbReference type="SAM" id="MobiDB-lite"/>
    </source>
</evidence>
<keyword evidence="2" id="KW-0732">Signal</keyword>
<dbReference type="KEGG" id="daur:Daura_37625"/>
<proteinExistence type="predicted"/>
<feature type="signal peptide" evidence="2">
    <location>
        <begin position="1"/>
        <end position="28"/>
    </location>
</feature>
<feature type="compositionally biased region" description="Pro residues" evidence="1">
    <location>
        <begin position="35"/>
        <end position="48"/>
    </location>
</feature>
<dbReference type="RefSeq" id="WP_033357130.1">
    <property type="nucleotide sequence ID" value="NZ_CP073767.1"/>
</dbReference>
<dbReference type="OrthoDB" id="3364062at2"/>
<evidence type="ECO:0000256" key="2">
    <source>
        <dbReference type="SAM" id="SignalP"/>
    </source>
</evidence>
<dbReference type="EMBL" id="CP073767">
    <property type="protein sequence ID" value="UWZ52340.1"/>
    <property type="molecule type" value="Genomic_DNA"/>
</dbReference>
<name>A0A9Q9IDG1_9ACTN</name>
<dbReference type="Proteomes" id="UP001058003">
    <property type="component" value="Chromosome"/>
</dbReference>
<gene>
    <name evidence="3" type="ORF">Daura_37625</name>
</gene>